<dbReference type="EMBL" id="NCXI01000123">
    <property type="protein sequence ID" value="PAK77272.1"/>
    <property type="molecule type" value="Genomic_DNA"/>
</dbReference>
<organism evidence="2 3">
    <name type="scientific">Lentilactobacillus parakefiri</name>
    <dbReference type="NCBI Taxonomy" id="152332"/>
    <lineage>
        <taxon>Bacteria</taxon>
        <taxon>Bacillati</taxon>
        <taxon>Bacillota</taxon>
        <taxon>Bacilli</taxon>
        <taxon>Lactobacillales</taxon>
        <taxon>Lactobacillaceae</taxon>
        <taxon>Lentilactobacillus</taxon>
    </lineage>
</organism>
<name>A0A269XVG0_9LACO</name>
<dbReference type="AlphaFoldDB" id="A0A269XVG0"/>
<evidence type="ECO:0000256" key="1">
    <source>
        <dbReference type="SAM" id="SignalP"/>
    </source>
</evidence>
<feature type="chain" id="PRO_5012492887" evidence="1">
    <location>
        <begin position="29"/>
        <end position="134"/>
    </location>
</feature>
<comment type="caution">
    <text evidence="2">The sequence shown here is derived from an EMBL/GenBank/DDBJ whole genome shotgun (WGS) entry which is preliminary data.</text>
</comment>
<reference evidence="2 3" key="1">
    <citation type="submission" date="2017-04" db="EMBL/GenBank/DDBJ databases">
        <title>Kefir bacterial isolates.</title>
        <authorList>
            <person name="Kim Y."/>
            <person name="Blasche S."/>
            <person name="Patil K.R."/>
        </authorList>
    </citation>
    <scope>NUCLEOTIDE SEQUENCE [LARGE SCALE GENOMIC DNA]</scope>
    <source>
        <strain evidence="2 3">OG2</strain>
    </source>
</reference>
<dbReference type="Proteomes" id="UP000216802">
    <property type="component" value="Unassembled WGS sequence"/>
</dbReference>
<protein>
    <submittedName>
        <fullName evidence="2">Uncharacterized protein</fullName>
    </submittedName>
</protein>
<proteinExistence type="predicted"/>
<evidence type="ECO:0000313" key="2">
    <source>
        <dbReference type="EMBL" id="PAK77272.1"/>
    </source>
</evidence>
<sequence>MKKIKWLLLALASCACLLLFTENPRVDAAGSIPNWYLGNWQAVNGKNVYIGIRRNEVMLQVKNDGVYWKPVIWKKDPQEAGVIFGTGIGSKNAKTYFVLVKQKIQKKWYMVMTMKQNKIKPSDLRKHPMIMKRY</sequence>
<dbReference type="RefSeq" id="WP_095355209.1">
    <property type="nucleotide sequence ID" value="NZ_NCXI01000123.1"/>
</dbReference>
<accession>A0A269XVG0</accession>
<keyword evidence="1" id="KW-0732">Signal</keyword>
<gene>
    <name evidence="2" type="ORF">B8W98_11000</name>
</gene>
<evidence type="ECO:0000313" key="3">
    <source>
        <dbReference type="Proteomes" id="UP000216802"/>
    </source>
</evidence>
<dbReference type="PROSITE" id="PS51257">
    <property type="entry name" value="PROKAR_LIPOPROTEIN"/>
    <property type="match status" value="1"/>
</dbReference>
<feature type="signal peptide" evidence="1">
    <location>
        <begin position="1"/>
        <end position="28"/>
    </location>
</feature>